<dbReference type="RefSeq" id="WP_213235250.1">
    <property type="nucleotide sequence ID" value="NZ_JAHBCL010000002.1"/>
</dbReference>
<gene>
    <name evidence="4" type="ORF">KHM83_02125</name>
</gene>
<evidence type="ECO:0000259" key="3">
    <source>
        <dbReference type="PROSITE" id="PS50045"/>
    </source>
</evidence>
<evidence type="ECO:0000313" key="5">
    <source>
        <dbReference type="Proteomes" id="UP000746471"/>
    </source>
</evidence>
<dbReference type="PROSITE" id="PS00676">
    <property type="entry name" value="SIGMA54_INTERACT_2"/>
    <property type="match status" value="1"/>
</dbReference>
<dbReference type="EMBL" id="JAHBCL010000002">
    <property type="protein sequence ID" value="MBS7525471.1"/>
    <property type="molecule type" value="Genomic_DNA"/>
</dbReference>
<dbReference type="Pfam" id="PF25601">
    <property type="entry name" value="AAA_lid_14"/>
    <property type="match status" value="1"/>
</dbReference>
<organism evidence="4 5">
    <name type="scientific">Fusibacter paucivorans</name>
    <dbReference type="NCBI Taxonomy" id="76009"/>
    <lineage>
        <taxon>Bacteria</taxon>
        <taxon>Bacillati</taxon>
        <taxon>Bacillota</taxon>
        <taxon>Clostridia</taxon>
        <taxon>Eubacteriales</taxon>
        <taxon>Eubacteriales Family XII. Incertae Sedis</taxon>
        <taxon>Fusibacter</taxon>
    </lineage>
</organism>
<dbReference type="PANTHER" id="PTHR32071">
    <property type="entry name" value="TRANSCRIPTIONAL REGULATORY PROTEIN"/>
    <property type="match status" value="1"/>
</dbReference>
<evidence type="ECO:0000256" key="2">
    <source>
        <dbReference type="ARBA" id="ARBA00022840"/>
    </source>
</evidence>
<evidence type="ECO:0000313" key="4">
    <source>
        <dbReference type="EMBL" id="MBS7525471.1"/>
    </source>
</evidence>
<dbReference type="Pfam" id="PF13188">
    <property type="entry name" value="PAS_8"/>
    <property type="match status" value="1"/>
</dbReference>
<dbReference type="Proteomes" id="UP000746471">
    <property type="component" value="Unassembled WGS sequence"/>
</dbReference>
<dbReference type="PANTHER" id="PTHR32071:SF57">
    <property type="entry name" value="C4-DICARBOXYLATE TRANSPORT TRANSCRIPTIONAL REGULATORY PROTEIN DCTD"/>
    <property type="match status" value="1"/>
</dbReference>
<dbReference type="PROSITE" id="PS50045">
    <property type="entry name" value="SIGMA54_INTERACT_4"/>
    <property type="match status" value="1"/>
</dbReference>
<dbReference type="SUPFAM" id="SSF55785">
    <property type="entry name" value="PYP-like sensor domain (PAS domain)"/>
    <property type="match status" value="1"/>
</dbReference>
<accession>A0ABS5PM84</accession>
<evidence type="ECO:0000256" key="1">
    <source>
        <dbReference type="ARBA" id="ARBA00022741"/>
    </source>
</evidence>
<dbReference type="InterPro" id="IPR058031">
    <property type="entry name" value="AAA_lid_NorR"/>
</dbReference>
<dbReference type="SUPFAM" id="SSF52540">
    <property type="entry name" value="P-loop containing nucleoside triphosphate hydrolases"/>
    <property type="match status" value="1"/>
</dbReference>
<keyword evidence="2" id="KW-0067">ATP-binding</keyword>
<dbReference type="SMART" id="SM00382">
    <property type="entry name" value="AAA"/>
    <property type="match status" value="1"/>
</dbReference>
<dbReference type="InterPro" id="IPR002078">
    <property type="entry name" value="Sigma_54_int"/>
</dbReference>
<keyword evidence="5" id="KW-1185">Reference proteome</keyword>
<dbReference type="InterPro" id="IPR000014">
    <property type="entry name" value="PAS"/>
</dbReference>
<dbReference type="InterPro" id="IPR025662">
    <property type="entry name" value="Sigma_54_int_dom_ATP-bd_1"/>
</dbReference>
<proteinExistence type="predicted"/>
<dbReference type="CDD" id="cd00009">
    <property type="entry name" value="AAA"/>
    <property type="match status" value="1"/>
</dbReference>
<dbReference type="InterPro" id="IPR035965">
    <property type="entry name" value="PAS-like_dom_sf"/>
</dbReference>
<dbReference type="Gene3D" id="1.10.8.60">
    <property type="match status" value="1"/>
</dbReference>
<protein>
    <submittedName>
        <fullName evidence="4">Sigma 54-interacting transcriptional regulator</fullName>
    </submittedName>
</protein>
<reference evidence="4 5" key="1">
    <citation type="submission" date="2021-05" db="EMBL/GenBank/DDBJ databases">
        <title>Fusibacter ferrireducens sp. nov., an anaerobic, sulfur- and Fe-reducing bacterium isolated from the mangrove sediment.</title>
        <authorList>
            <person name="Qiu D."/>
        </authorList>
    </citation>
    <scope>NUCLEOTIDE SEQUENCE [LARGE SCALE GENOMIC DNA]</scope>
    <source>
        <strain evidence="4 5">DSM 12116</strain>
    </source>
</reference>
<feature type="domain" description="Sigma-54 factor interaction" evidence="3">
    <location>
        <begin position="139"/>
        <end position="368"/>
    </location>
</feature>
<dbReference type="InterPro" id="IPR027417">
    <property type="entry name" value="P-loop_NTPase"/>
</dbReference>
<dbReference type="Gene3D" id="3.40.50.300">
    <property type="entry name" value="P-loop containing nucleotide triphosphate hydrolases"/>
    <property type="match status" value="1"/>
</dbReference>
<dbReference type="InterPro" id="IPR025943">
    <property type="entry name" value="Sigma_54_int_dom_ATP-bd_2"/>
</dbReference>
<dbReference type="Pfam" id="PF00158">
    <property type="entry name" value="Sigma54_activat"/>
    <property type="match status" value="1"/>
</dbReference>
<dbReference type="Gene3D" id="1.10.10.60">
    <property type="entry name" value="Homeodomain-like"/>
    <property type="match status" value="1"/>
</dbReference>
<keyword evidence="1" id="KW-0547">Nucleotide-binding</keyword>
<dbReference type="Gene3D" id="3.30.450.20">
    <property type="entry name" value="PAS domain"/>
    <property type="match status" value="1"/>
</dbReference>
<sequence>MNISKLPIQEKRSQDFIIENAHAIFDGIPKGVIVVDVSGRVWYANKKYCELFGELQSHMIKDKLFNHRHDDLLLKSLKTGRSMEGYVNTQHAVYRVETSPIVNNQALEGIIAFYQAVDKTPVKMMSMQSDSLSNPFPKIIGQNNRLIKELNVAYRVSKADVNVLIRGESGTGKELVARSIHEYSEREADRWVAINCAAIPENLIESELFGHEAGAFTGAIKRKIGKIEVAQGGTLFLDEIGDLPLQLQVKLLRVLQEREYCRVGGNEMLQMDTRIIAATHRNLEEMIENGQFREDLYYRLNIVEIHMLPLRERQEDIPILIDYFAKQIAEKYQLKDFQVDAEVIDLLSQHSWKGNIRELKNILERSIILSDGMKLKSENLPTTVTQYYQSIPVKKQSQLINLTPQGELAPLEAYEKEIYCMAIEKYGSYNSAGKILGVTHKTVAAKHRKFCDV</sequence>
<dbReference type="PROSITE" id="PS00675">
    <property type="entry name" value="SIGMA54_INTERACT_1"/>
    <property type="match status" value="1"/>
</dbReference>
<dbReference type="SMART" id="SM00091">
    <property type="entry name" value="PAS"/>
    <property type="match status" value="1"/>
</dbReference>
<comment type="caution">
    <text evidence="4">The sequence shown here is derived from an EMBL/GenBank/DDBJ whole genome shotgun (WGS) entry which is preliminary data.</text>
</comment>
<name>A0ABS5PM84_9FIRM</name>
<dbReference type="InterPro" id="IPR003593">
    <property type="entry name" value="AAA+_ATPase"/>
</dbReference>